<protein>
    <submittedName>
        <fullName evidence="2">Uncharacterized protein</fullName>
    </submittedName>
</protein>
<proteinExistence type="predicted"/>
<accession>K9ZRP2</accession>
<sequence>MNFQTLRNGFVVGSLGVSFTGFIALFSPYQQFSQFFIASGLGSLGASSLAIQQSEKINKRKSKKFLTEIETLKNDTEHFSKLLQTKHQELVKVTEERDKYLETGNSILFSLEDMKAELALAKEALQNTRDINIDSAVTTLRESLEEAVKQVNALIPFLVKKYPDVKSNCQELAAQFNDDVKLMSAQIGVISDNNSLTNEELIAACLAVQHEIILKGSSIKAKLYKAACDHLQRQFYGVIPVAEHEEKLTAIKDYYSRNLKAIQEEFSQVADSCINAYKSDFHEVVNDGLAQSQDLEKLQNEIVSLNGKLQDLSKPLQLVGTSEAARVGNSIINYYHSKLGITLDGLDFSSTDSGYKLLFHLSRNNRFIDTATLNDGNNPDKIKELSGSLNSPKFNQSERSNYVSLDIELRKVEKKTATIEDIRRLIEPSAKFGDVVRRYHDSKPTLRVMTRTGGGKGIAVKNLLHHYVNNLEGWELWLSDPQHGSFEDYWNCPKIAKSPTEASNILELFINEFTDRKNNQSFNPDISVMGIFDECDKTFDRKEKAGIAQVWTEIRHRKMKLCLIGQSGEVGKQGWTWDEMNNCSLMFIGDAIGTAIKHADDMGWSSDMKTKIPSIYAKVSEFFNQQNADIPVKNQYRFCLLIDGMKWDFVEIPPALEGELVNNKSWLVSSPWQSKALSQGEATACVHCGSVNVKRNGKAGEKQRYKCSDCGKSFTV</sequence>
<feature type="transmembrane region" description="Helical" evidence="1">
    <location>
        <begin position="9"/>
        <end position="26"/>
    </location>
</feature>
<evidence type="ECO:0000313" key="2">
    <source>
        <dbReference type="EMBL" id="AFZ61439.1"/>
    </source>
</evidence>
<evidence type="ECO:0000313" key="3">
    <source>
        <dbReference type="Proteomes" id="UP000010474"/>
    </source>
</evidence>
<keyword evidence="2" id="KW-0614">Plasmid</keyword>
<keyword evidence="1" id="KW-1133">Transmembrane helix</keyword>
<dbReference type="KEGG" id="acy:Anacy_6170"/>
<keyword evidence="1" id="KW-0472">Membrane</keyword>
<organism evidence="2 3">
    <name type="scientific">Anabaena cylindrica (strain ATCC 27899 / PCC 7122)</name>
    <dbReference type="NCBI Taxonomy" id="272123"/>
    <lineage>
        <taxon>Bacteria</taxon>
        <taxon>Bacillati</taxon>
        <taxon>Cyanobacteriota</taxon>
        <taxon>Cyanophyceae</taxon>
        <taxon>Nostocales</taxon>
        <taxon>Nostocaceae</taxon>
        <taxon>Anabaena</taxon>
    </lineage>
</organism>
<name>K9ZRP2_ANACC</name>
<reference evidence="3" key="1">
    <citation type="journal article" date="2013" name="Proc. Natl. Acad. Sci. U.S.A.">
        <title>Improving the coverage of the cyanobacterial phylum using diversity-driven genome sequencing.</title>
        <authorList>
            <person name="Shih P.M."/>
            <person name="Wu D."/>
            <person name="Latifi A."/>
            <person name="Axen S.D."/>
            <person name="Fewer D.P."/>
            <person name="Talla E."/>
            <person name="Calteau A."/>
            <person name="Cai F."/>
            <person name="Tandeau de Marsac N."/>
            <person name="Rippka R."/>
            <person name="Herdman M."/>
            <person name="Sivonen K."/>
            <person name="Coursin T."/>
            <person name="Laurent T."/>
            <person name="Goodwin L."/>
            <person name="Nolan M."/>
            <person name="Davenport K.W."/>
            <person name="Han C.S."/>
            <person name="Rubin E.M."/>
            <person name="Eisen J.A."/>
            <person name="Woyke T."/>
            <person name="Gugger M."/>
            <person name="Kerfeld C.A."/>
        </authorList>
    </citation>
    <scope>NUCLEOTIDE SEQUENCE [LARGE SCALE GENOMIC DNA]</scope>
    <source>
        <strain evidence="3">ATCC 27899 / PCC 7122</strain>
    </source>
</reference>
<dbReference type="HOGENOM" id="CLU_385733_0_0_3"/>
<geneLocation type="plasmid" evidence="2 3">
    <name>pANACY.06</name>
</geneLocation>
<gene>
    <name evidence="2" type="ordered locus">Anacy_6170</name>
</gene>
<keyword evidence="3" id="KW-1185">Reference proteome</keyword>
<dbReference type="Proteomes" id="UP000010474">
    <property type="component" value="Plasmid pANACY.06"/>
</dbReference>
<dbReference type="AlphaFoldDB" id="K9ZRP2"/>
<dbReference type="EMBL" id="CP003665">
    <property type="protein sequence ID" value="AFZ61439.1"/>
    <property type="molecule type" value="Genomic_DNA"/>
</dbReference>
<dbReference type="PATRIC" id="fig|272123.3.peg.6712"/>
<keyword evidence="1" id="KW-0812">Transmembrane</keyword>
<evidence type="ECO:0000256" key="1">
    <source>
        <dbReference type="SAM" id="Phobius"/>
    </source>
</evidence>